<protein>
    <submittedName>
        <fullName evidence="2">Uncharacterized protein</fullName>
    </submittedName>
</protein>
<dbReference type="Pfam" id="PF11901">
    <property type="entry name" value="DM9"/>
    <property type="match status" value="1"/>
</dbReference>
<keyword evidence="3" id="KW-1185">Reference proteome</keyword>
<keyword evidence="1" id="KW-0732">Signal</keyword>
<dbReference type="AlphaFoldDB" id="A0AAW1KMC4"/>
<dbReference type="EMBL" id="JASPKY010000210">
    <property type="protein sequence ID" value="KAK9720490.1"/>
    <property type="molecule type" value="Genomic_DNA"/>
</dbReference>
<dbReference type="Proteomes" id="UP001458880">
    <property type="component" value="Unassembled WGS sequence"/>
</dbReference>
<evidence type="ECO:0000313" key="3">
    <source>
        <dbReference type="Proteomes" id="UP001458880"/>
    </source>
</evidence>
<evidence type="ECO:0000313" key="2">
    <source>
        <dbReference type="EMBL" id="KAK9720490.1"/>
    </source>
</evidence>
<dbReference type="PANTHER" id="PTHR31649">
    <property type="entry name" value="AGAP009604-PA"/>
    <property type="match status" value="1"/>
</dbReference>
<dbReference type="InterPro" id="IPR006616">
    <property type="entry name" value="DM9_repeat"/>
</dbReference>
<feature type="chain" id="PRO_5043418756" evidence="1">
    <location>
        <begin position="20"/>
        <end position="178"/>
    </location>
</feature>
<comment type="caution">
    <text evidence="2">The sequence shown here is derived from an EMBL/GenBank/DDBJ whole genome shotgun (WGS) entry which is preliminary data.</text>
</comment>
<accession>A0AAW1KMC4</accession>
<sequence>MMKAHILCYLVNIFILTSGVTNHNYYWRDYWGRITPDAISFDGIYIAQAPEHGLLPGSLDTERNEITTEVFGRKIILRRGIKVLCDQNIESFHWDKISTNQLVKEYLEDAVVGGIESDSLLYIGRIFHEGVFKIGKVFPPSSPFSGFRGWYNFNDTQYKTDDFEILKYKSLPSPSKCQ</sequence>
<proteinExistence type="predicted"/>
<organism evidence="2 3">
    <name type="scientific">Popillia japonica</name>
    <name type="common">Japanese beetle</name>
    <dbReference type="NCBI Taxonomy" id="7064"/>
    <lineage>
        <taxon>Eukaryota</taxon>
        <taxon>Metazoa</taxon>
        <taxon>Ecdysozoa</taxon>
        <taxon>Arthropoda</taxon>
        <taxon>Hexapoda</taxon>
        <taxon>Insecta</taxon>
        <taxon>Pterygota</taxon>
        <taxon>Neoptera</taxon>
        <taxon>Endopterygota</taxon>
        <taxon>Coleoptera</taxon>
        <taxon>Polyphaga</taxon>
        <taxon>Scarabaeiformia</taxon>
        <taxon>Scarabaeidae</taxon>
        <taxon>Rutelinae</taxon>
        <taxon>Popillia</taxon>
    </lineage>
</organism>
<reference evidence="2 3" key="1">
    <citation type="journal article" date="2024" name="BMC Genomics">
        <title>De novo assembly and annotation of Popillia japonica's genome with initial clues to its potential as an invasive pest.</title>
        <authorList>
            <person name="Cucini C."/>
            <person name="Boschi S."/>
            <person name="Funari R."/>
            <person name="Cardaioli E."/>
            <person name="Iannotti N."/>
            <person name="Marturano G."/>
            <person name="Paoli F."/>
            <person name="Bruttini M."/>
            <person name="Carapelli A."/>
            <person name="Frati F."/>
            <person name="Nardi F."/>
        </authorList>
    </citation>
    <scope>NUCLEOTIDE SEQUENCE [LARGE SCALE GENOMIC DNA]</scope>
    <source>
        <strain evidence="2">DMR45628</strain>
    </source>
</reference>
<dbReference type="PANTHER" id="PTHR31649:SF10">
    <property type="entry name" value="IP19903P-RELATED"/>
    <property type="match status" value="1"/>
</dbReference>
<gene>
    <name evidence="2" type="ORF">QE152_g22061</name>
</gene>
<evidence type="ECO:0000256" key="1">
    <source>
        <dbReference type="SAM" id="SignalP"/>
    </source>
</evidence>
<name>A0AAW1KMC4_POPJA</name>
<feature type="signal peptide" evidence="1">
    <location>
        <begin position="1"/>
        <end position="19"/>
    </location>
</feature>